<dbReference type="GO" id="GO:0005085">
    <property type="term" value="F:guanyl-nucleotide exchange factor activity"/>
    <property type="evidence" value="ECO:0007669"/>
    <property type="project" value="UniProtKB-KW"/>
</dbReference>
<feature type="compositionally biased region" description="Basic and acidic residues" evidence="10">
    <location>
        <begin position="905"/>
        <end position="915"/>
    </location>
</feature>
<evidence type="ECO:0000256" key="5">
    <source>
        <dbReference type="ARBA" id="ARBA00022658"/>
    </source>
</evidence>
<dbReference type="GO" id="GO:0005829">
    <property type="term" value="C:cytosol"/>
    <property type="evidence" value="ECO:0007669"/>
    <property type="project" value="UniProtKB-SubCell"/>
</dbReference>
<dbReference type="Gene3D" id="1.10.220.20">
    <property type="match status" value="1"/>
</dbReference>
<keyword evidence="8" id="KW-0472">Membrane</keyword>
<feature type="region of interest" description="Disordered" evidence="10">
    <location>
        <begin position="904"/>
        <end position="937"/>
    </location>
</feature>
<dbReference type="Gramene" id="Kaladp0096s0081.2.v1.1">
    <property type="protein sequence ID" value="Kaladp0096s0081.2.v1.1"/>
    <property type="gene ID" value="Kaladp0096s0081.v1.1"/>
</dbReference>
<dbReference type="Proteomes" id="UP000594263">
    <property type="component" value="Unplaced"/>
</dbReference>
<reference evidence="12" key="1">
    <citation type="submission" date="2021-01" db="UniProtKB">
        <authorList>
            <consortium name="EnsemblPlants"/>
        </authorList>
    </citation>
    <scope>IDENTIFICATION</scope>
</reference>
<keyword evidence="3" id="KW-0963">Cytoplasm</keyword>
<feature type="compositionally biased region" description="Polar residues" evidence="10">
    <location>
        <begin position="919"/>
        <end position="937"/>
    </location>
</feature>
<dbReference type="Pfam" id="PF12783">
    <property type="entry name" value="Sec7-like_HUS"/>
    <property type="match status" value="1"/>
</dbReference>
<evidence type="ECO:0000256" key="9">
    <source>
        <dbReference type="ARBA" id="ARBA00029433"/>
    </source>
</evidence>
<feature type="compositionally biased region" description="Polar residues" evidence="10">
    <location>
        <begin position="236"/>
        <end position="250"/>
    </location>
</feature>
<keyword evidence="13" id="KW-1185">Reference proteome</keyword>
<evidence type="ECO:0000313" key="12">
    <source>
        <dbReference type="EnsemblPlants" id="Kaladp0096s0081.1.v1.1"/>
    </source>
</evidence>
<keyword evidence="5" id="KW-0344">Guanine-nucleotide releasing factor</keyword>
<dbReference type="Gramene" id="Kaladp0096s0081.1.v1.1">
    <property type="protein sequence ID" value="Kaladp0096s0081.1.v1.1"/>
    <property type="gene ID" value="Kaladp0096s0081.v1.1"/>
</dbReference>
<dbReference type="InterPro" id="IPR000904">
    <property type="entry name" value="Sec7_dom"/>
</dbReference>
<dbReference type="InterPro" id="IPR035999">
    <property type="entry name" value="Sec7_dom_sf"/>
</dbReference>
<dbReference type="CDD" id="cd00171">
    <property type="entry name" value="Sec7"/>
    <property type="match status" value="1"/>
</dbReference>
<organism evidence="12 13">
    <name type="scientific">Kalanchoe fedtschenkoi</name>
    <name type="common">Lavender scallops</name>
    <name type="synonym">South American air plant</name>
    <dbReference type="NCBI Taxonomy" id="63787"/>
    <lineage>
        <taxon>Eukaryota</taxon>
        <taxon>Viridiplantae</taxon>
        <taxon>Streptophyta</taxon>
        <taxon>Embryophyta</taxon>
        <taxon>Tracheophyta</taxon>
        <taxon>Spermatophyta</taxon>
        <taxon>Magnoliopsida</taxon>
        <taxon>eudicotyledons</taxon>
        <taxon>Gunneridae</taxon>
        <taxon>Pentapetalae</taxon>
        <taxon>Saxifragales</taxon>
        <taxon>Crassulaceae</taxon>
        <taxon>Kalanchoe</taxon>
    </lineage>
</organism>
<evidence type="ECO:0000256" key="2">
    <source>
        <dbReference type="ARBA" id="ARBA00022448"/>
    </source>
</evidence>
<dbReference type="Pfam" id="PF01369">
    <property type="entry name" value="Sec7"/>
    <property type="match status" value="1"/>
</dbReference>
<dbReference type="GO" id="GO:0032012">
    <property type="term" value="P:regulation of ARF protein signal transduction"/>
    <property type="evidence" value="ECO:0007669"/>
    <property type="project" value="InterPro"/>
</dbReference>
<dbReference type="PROSITE" id="PS50190">
    <property type="entry name" value="SEC7"/>
    <property type="match status" value="1"/>
</dbReference>
<dbReference type="GO" id="GO:0012505">
    <property type="term" value="C:endomembrane system"/>
    <property type="evidence" value="ECO:0007669"/>
    <property type="project" value="UniProtKB-SubCell"/>
</dbReference>
<dbReference type="InterPro" id="IPR056604">
    <property type="entry name" value="GBF1-like_TPR"/>
</dbReference>
<dbReference type="InterPro" id="IPR023394">
    <property type="entry name" value="Sec7_C_sf"/>
</dbReference>
<dbReference type="EnsemblPlants" id="Kaladp0096s0081.2.v1.1">
    <property type="protein sequence ID" value="Kaladp0096s0081.2.v1.1"/>
    <property type="gene ID" value="Kaladp0096s0081.v1.1"/>
</dbReference>
<accession>A0A7N0V2E3</accession>
<evidence type="ECO:0000259" key="11">
    <source>
        <dbReference type="PROSITE" id="PS50190"/>
    </source>
</evidence>
<keyword evidence="7" id="KW-0653">Protein transport</keyword>
<dbReference type="FunFam" id="1.10.220.20:FF:000005">
    <property type="entry name" value="ARF guanine-nucleotide exchange factor GNOM"/>
    <property type="match status" value="1"/>
</dbReference>
<dbReference type="InterPro" id="IPR032691">
    <property type="entry name" value="Mon2/Sec7/BIG1-like_HUS"/>
</dbReference>
<evidence type="ECO:0000256" key="4">
    <source>
        <dbReference type="ARBA" id="ARBA00022583"/>
    </source>
</evidence>
<evidence type="ECO:0000256" key="10">
    <source>
        <dbReference type="SAM" id="MobiDB-lite"/>
    </source>
</evidence>
<evidence type="ECO:0000256" key="1">
    <source>
        <dbReference type="ARBA" id="ARBA00004514"/>
    </source>
</evidence>
<keyword evidence="6" id="KW-0931">ER-Golgi transport</keyword>
<dbReference type="PANTHER" id="PTHR10663">
    <property type="entry name" value="GUANYL-NUCLEOTIDE EXCHANGE FACTOR"/>
    <property type="match status" value="1"/>
</dbReference>
<dbReference type="GO" id="GO:0006897">
    <property type="term" value="P:endocytosis"/>
    <property type="evidence" value="ECO:0007669"/>
    <property type="project" value="UniProtKB-KW"/>
</dbReference>
<dbReference type="SMART" id="SM00222">
    <property type="entry name" value="Sec7"/>
    <property type="match status" value="1"/>
</dbReference>
<proteinExistence type="predicted"/>
<evidence type="ECO:0000256" key="8">
    <source>
        <dbReference type="ARBA" id="ARBA00023136"/>
    </source>
</evidence>
<evidence type="ECO:0000256" key="3">
    <source>
        <dbReference type="ARBA" id="ARBA00022490"/>
    </source>
</evidence>
<sequence length="1477" mass="166036">MGLVTTQSKMDSLHHKSRDCASHGAYACIINTEISAVLAVMRRNVRWGVRYLGDDIQMEHPLIHSLKKLRKEIFSWQNQWESTNPAAYLQPFLDVIQSDETGAPITGVALSSVYKILTLDILNEHTANVEDAMALIVDAVTSCRFEVTDPASEEVVLMKILQVLMACMKSKASKKLNNQHVCNILNACFRVVHQASSKGELLQRIARHTLHEMVRCIFSRLPDIATEEHTNHTEGLLSTSDEPVSSNSLHFSDEQNTEDVKNYREQSGGDASNASTGEAEPKVDNGSQMEDVSNEEQLMTKPFGTPCMVEIFHFLCSLLNVIENIESGSRSNPIAYEEDVPLFSLGLINSAIELGGDSFARHPKLLALIQDELFQNLMQFGLSMSPLVLSTVCSIVLNLYYHMRTELKMQLEAFFSFVLLRVAHNKHGYSYQQQEVAMEAIVDLCRRPSFVTEIYANYDCHITCNNVFEDIANLLSKSAFPVNSPLSAVNLLALDGLIAILQGMANRGGDENPFADQILLAKGYKSFWTEICESYHDLDLWIPSVRKMKYIKRRLMVGADHFNRNSKKGLQFLQELHLLPEKLDPQSVAYFFRCTISLDKNVMGDFLGSHDDFCVQVLEEFAKTFDFEGMSLDGALRLFLGTFRLPGESQKIQRVLEAFAERYYEQCPHILSNKDAALVLSYSIILLNTDQHNLQVKRKMTEEDFIRNNRCINAGKDLPREFLSELYQSISENEIQMLPDQGAELPVMTSSRWISLLHSSKKCSPFILCDSTARLDYDMFTVLAGPFIAAISVVIDNTEHEEVIQTCIDGFMNIAKISACYHLNDILDNLVVSLCKFTTLLDPSSVEESIIALVEDNKARMATTSVFTIANKYGDCIRAGWKNIVDCVLYLHKLGLLRLADGTADDGKPSPESEKSALAVSSQSAPPALTSSTSRKSSGLIGRFSQLFSFDPEEPIPRTTLEELESQQQALQTIQSCQIGSIFMESKFLQADSLLQLVQALILAAGRLQKGFYSREDEDTAVFCLGLLIETTVNNRDRIMLLWQYVYEHVANVVQSTVMPCTLVEKAVFGLLQICQRLLPYKENLTDELLKSLRLVLKLDARVADVYCEHITQEVMHLVKANAPQIRSHVGWRTIISLLSITAQHPEASEAGFDTLFYIMSDAAHLSPANYILCVDAARQFAESRVGMIDRSVRALDLMADSFVCLIRWSSEAKQAVGDDATAKVYQDIGEMWMRLVQGLKRLGLDQREQVRNYGILLLQRCLIGVEGISLPQELWLQCFDTVIFALLDDLLKLGQGSFLKDYRNMEGTFVLAIKLLSKVFLQLLQNDPAPKYLINLWEGYLDRMESYMKAKFRGRRSDNVHQVVPELLKNTLLIMKAKGILVPNDAAANGKDDDLWRLTWSHVNNISPSLQLAIFSSQELEQLQSSDDIRTVSVPPPSDGAVLVPANKITRPEILVQRKLSHSLGFVQTLTHWENL</sequence>
<evidence type="ECO:0000256" key="6">
    <source>
        <dbReference type="ARBA" id="ARBA00022892"/>
    </source>
</evidence>
<dbReference type="EnsemblPlants" id="Kaladp0096s0081.1.v1.1">
    <property type="protein sequence ID" value="Kaladp0096s0081.1.v1.1"/>
    <property type="gene ID" value="Kaladp0096s0081.v1.1"/>
</dbReference>
<dbReference type="Pfam" id="PF23325">
    <property type="entry name" value="TPR_28"/>
    <property type="match status" value="1"/>
</dbReference>
<feature type="domain" description="SEC7" evidence="11">
    <location>
        <begin position="544"/>
        <end position="733"/>
    </location>
</feature>
<keyword evidence="4" id="KW-0254">Endocytosis</keyword>
<comment type="subcellular location">
    <subcellularLocation>
        <location evidence="1">Cytoplasm</location>
        <location evidence="1">Cytosol</location>
    </subcellularLocation>
    <subcellularLocation>
        <location evidence="9">Endomembrane system</location>
        <topology evidence="9">Peripheral membrane protein</topology>
        <orientation evidence="9">Cytoplasmic side</orientation>
    </subcellularLocation>
</comment>
<name>A0A7N0V2E3_KALFE</name>
<evidence type="ECO:0000256" key="7">
    <source>
        <dbReference type="ARBA" id="ARBA00022927"/>
    </source>
</evidence>
<feature type="region of interest" description="Disordered" evidence="10">
    <location>
        <begin position="230"/>
        <end position="291"/>
    </location>
</feature>
<dbReference type="GO" id="GO:0015031">
    <property type="term" value="P:protein transport"/>
    <property type="evidence" value="ECO:0007669"/>
    <property type="project" value="UniProtKB-KW"/>
</dbReference>
<protein>
    <recommendedName>
        <fullName evidence="11">SEC7 domain-containing protein</fullName>
    </recommendedName>
</protein>
<dbReference type="FunFam" id="1.10.1000.11:FF:000010">
    <property type="entry name" value="ARF guanine-nucleotide exchange factor GNOM-like"/>
    <property type="match status" value="1"/>
</dbReference>
<keyword evidence="2" id="KW-0813">Transport</keyword>
<dbReference type="PANTHER" id="PTHR10663:SF353">
    <property type="entry name" value="ARF GUANINE-NUCLEOTIDE EXCHANGE FACTOR GNL1"/>
    <property type="match status" value="1"/>
</dbReference>
<dbReference type="Gene3D" id="1.10.1000.11">
    <property type="entry name" value="Arf Nucleotide-binding Site Opener,domain 2"/>
    <property type="match status" value="1"/>
</dbReference>
<dbReference type="SUPFAM" id="SSF48425">
    <property type="entry name" value="Sec7 domain"/>
    <property type="match status" value="1"/>
</dbReference>
<evidence type="ECO:0000313" key="13">
    <source>
        <dbReference type="Proteomes" id="UP000594263"/>
    </source>
</evidence>